<keyword evidence="5" id="KW-1185">Reference proteome</keyword>
<feature type="compositionally biased region" description="Basic and acidic residues" evidence="2">
    <location>
        <begin position="431"/>
        <end position="452"/>
    </location>
</feature>
<dbReference type="GO" id="GO:0005737">
    <property type="term" value="C:cytoplasm"/>
    <property type="evidence" value="ECO:0007669"/>
    <property type="project" value="TreeGrafter"/>
</dbReference>
<gene>
    <name evidence="4" type="ORF">PGUG_01397</name>
</gene>
<dbReference type="Pfam" id="PF00069">
    <property type="entry name" value="Pkinase"/>
    <property type="match status" value="1"/>
</dbReference>
<dbReference type="PANTHER" id="PTHR22967">
    <property type="entry name" value="SERINE/THREONINE PROTEIN KINASE"/>
    <property type="match status" value="1"/>
</dbReference>
<feature type="region of interest" description="Disordered" evidence="2">
    <location>
        <begin position="427"/>
        <end position="503"/>
    </location>
</feature>
<dbReference type="HOGENOM" id="CLU_011638_1_0_1"/>
<dbReference type="OrthoDB" id="2018507at2759"/>
<keyword evidence="1" id="KW-0547">Nucleotide-binding</keyword>
<dbReference type="InterPro" id="IPR008271">
    <property type="entry name" value="Ser/Thr_kinase_AS"/>
</dbReference>
<feature type="domain" description="Protein kinase" evidence="3">
    <location>
        <begin position="20"/>
        <end position="296"/>
    </location>
</feature>
<dbReference type="PROSITE" id="PS50011">
    <property type="entry name" value="PROTEIN_KINASE_DOM"/>
    <property type="match status" value="1"/>
</dbReference>
<dbReference type="GO" id="GO:0000147">
    <property type="term" value="P:actin cortical patch assembly"/>
    <property type="evidence" value="ECO:0007669"/>
    <property type="project" value="TreeGrafter"/>
</dbReference>
<reference evidence="4 5" key="1">
    <citation type="journal article" date="2009" name="Nature">
        <title>Evolution of pathogenicity and sexual reproduction in eight Candida genomes.</title>
        <authorList>
            <person name="Butler G."/>
            <person name="Rasmussen M.D."/>
            <person name="Lin M.F."/>
            <person name="Santos M.A."/>
            <person name="Sakthikumar S."/>
            <person name="Munro C.A."/>
            <person name="Rheinbay E."/>
            <person name="Grabherr M."/>
            <person name="Forche A."/>
            <person name="Reedy J.L."/>
            <person name="Agrafioti I."/>
            <person name="Arnaud M.B."/>
            <person name="Bates S."/>
            <person name="Brown A.J."/>
            <person name="Brunke S."/>
            <person name="Costanzo M.C."/>
            <person name="Fitzpatrick D.A."/>
            <person name="de Groot P.W."/>
            <person name="Harris D."/>
            <person name="Hoyer L.L."/>
            <person name="Hube B."/>
            <person name="Klis F.M."/>
            <person name="Kodira C."/>
            <person name="Lennard N."/>
            <person name="Logue M.E."/>
            <person name="Martin R."/>
            <person name="Neiman A.M."/>
            <person name="Nikolaou E."/>
            <person name="Quail M.A."/>
            <person name="Quinn J."/>
            <person name="Santos M.C."/>
            <person name="Schmitzberger F.F."/>
            <person name="Sherlock G."/>
            <person name="Shah P."/>
            <person name="Silverstein K.A."/>
            <person name="Skrzypek M.S."/>
            <person name="Soll D."/>
            <person name="Staggs R."/>
            <person name="Stansfield I."/>
            <person name="Stumpf M.P."/>
            <person name="Sudbery P.E."/>
            <person name="Srikantha T."/>
            <person name="Zeng Q."/>
            <person name="Berman J."/>
            <person name="Berriman M."/>
            <person name="Heitman J."/>
            <person name="Gow N.A."/>
            <person name="Lorenz M.C."/>
            <person name="Birren B.W."/>
            <person name="Kellis M."/>
            <person name="Cuomo C.A."/>
        </authorList>
    </citation>
    <scope>NUCLEOTIDE SEQUENCE [LARGE SCALE GENOMIC DNA]</scope>
    <source>
        <strain evidence="5">ATCC 6260 / CBS 566 / DSM 6381 / JCM 1539 / NBRC 10279 / NRRL Y-324</strain>
    </source>
</reference>
<dbReference type="Gene3D" id="1.10.510.10">
    <property type="entry name" value="Transferase(Phosphotransferase) domain 1"/>
    <property type="match status" value="1"/>
</dbReference>
<protein>
    <recommendedName>
        <fullName evidence="3">Protein kinase domain-containing protein</fullName>
    </recommendedName>
</protein>
<dbReference type="STRING" id="294746.A5DDP6"/>
<feature type="region of interest" description="Disordered" evidence="2">
    <location>
        <begin position="522"/>
        <end position="726"/>
    </location>
</feature>
<dbReference type="RefSeq" id="XP_001485726.2">
    <property type="nucleotide sequence ID" value="XM_001485676.1"/>
</dbReference>
<dbReference type="OMA" id="GIYEMHK"/>
<dbReference type="AlphaFoldDB" id="A5DDP6"/>
<proteinExistence type="predicted"/>
<feature type="region of interest" description="Disordered" evidence="2">
    <location>
        <begin position="781"/>
        <end position="832"/>
    </location>
</feature>
<dbReference type="PANTHER" id="PTHR22967:SF65">
    <property type="entry name" value="SERINE_THREONINE-PROTEIN KINASE AKL1"/>
    <property type="match status" value="1"/>
</dbReference>
<feature type="compositionally biased region" description="Acidic residues" evidence="2">
    <location>
        <begin position="556"/>
        <end position="571"/>
    </location>
</feature>
<dbReference type="InParanoid" id="A5DDP6"/>
<dbReference type="GO" id="GO:0005524">
    <property type="term" value="F:ATP binding"/>
    <property type="evidence" value="ECO:0007669"/>
    <property type="project" value="InterPro"/>
</dbReference>
<evidence type="ECO:0000256" key="1">
    <source>
        <dbReference type="ARBA" id="ARBA00022741"/>
    </source>
</evidence>
<evidence type="ECO:0000259" key="3">
    <source>
        <dbReference type="PROSITE" id="PS50011"/>
    </source>
</evidence>
<dbReference type="InterPro" id="IPR011009">
    <property type="entry name" value="Kinase-like_dom_sf"/>
</dbReference>
<evidence type="ECO:0000313" key="5">
    <source>
        <dbReference type="Proteomes" id="UP000001997"/>
    </source>
</evidence>
<dbReference type="EMBL" id="CH408156">
    <property type="protein sequence ID" value="EDK37299.2"/>
    <property type="molecule type" value="Genomic_DNA"/>
</dbReference>
<feature type="region of interest" description="Disordered" evidence="2">
    <location>
        <begin position="373"/>
        <end position="410"/>
    </location>
</feature>
<accession>A5DDP6</accession>
<organism evidence="4 5">
    <name type="scientific">Meyerozyma guilliermondii (strain ATCC 6260 / CBS 566 / DSM 6381 / JCM 1539 / NBRC 10279 / NRRL Y-324)</name>
    <name type="common">Yeast</name>
    <name type="synonym">Candida guilliermondii</name>
    <dbReference type="NCBI Taxonomy" id="294746"/>
    <lineage>
        <taxon>Eukaryota</taxon>
        <taxon>Fungi</taxon>
        <taxon>Dikarya</taxon>
        <taxon>Ascomycota</taxon>
        <taxon>Saccharomycotina</taxon>
        <taxon>Pichiomycetes</taxon>
        <taxon>Debaryomycetaceae</taxon>
        <taxon>Meyerozyma</taxon>
    </lineage>
</organism>
<dbReference type="PROSITE" id="PS00108">
    <property type="entry name" value="PROTEIN_KINASE_ST"/>
    <property type="match status" value="1"/>
</dbReference>
<dbReference type="Proteomes" id="UP000001997">
    <property type="component" value="Unassembled WGS sequence"/>
</dbReference>
<feature type="compositionally biased region" description="Polar residues" evidence="2">
    <location>
        <begin position="374"/>
        <end position="385"/>
    </location>
</feature>
<feature type="compositionally biased region" description="Low complexity" evidence="2">
    <location>
        <begin position="577"/>
        <end position="589"/>
    </location>
</feature>
<dbReference type="GO" id="GO:0004674">
    <property type="term" value="F:protein serine/threonine kinase activity"/>
    <property type="evidence" value="ECO:0007669"/>
    <property type="project" value="TreeGrafter"/>
</dbReference>
<dbReference type="GO" id="GO:0007015">
    <property type="term" value="P:actin filament organization"/>
    <property type="evidence" value="ECO:0007669"/>
    <property type="project" value="TreeGrafter"/>
</dbReference>
<evidence type="ECO:0000256" key="2">
    <source>
        <dbReference type="SAM" id="MobiDB-lite"/>
    </source>
</evidence>
<dbReference type="SMART" id="SM00220">
    <property type="entry name" value="S_TKc"/>
    <property type="match status" value="1"/>
</dbReference>
<feature type="compositionally biased region" description="Acidic residues" evidence="2">
    <location>
        <begin position="795"/>
        <end position="806"/>
    </location>
</feature>
<dbReference type="KEGG" id="pgu:PGUG_01397"/>
<feature type="compositionally biased region" description="Basic residues" evidence="2">
    <location>
        <begin position="821"/>
        <end position="832"/>
    </location>
</feature>
<feature type="compositionally biased region" description="Polar residues" evidence="2">
    <location>
        <begin position="807"/>
        <end position="820"/>
    </location>
</feature>
<dbReference type="GeneID" id="5128311"/>
<evidence type="ECO:0000313" key="4">
    <source>
        <dbReference type="EMBL" id="EDK37299.2"/>
    </source>
</evidence>
<dbReference type="VEuPathDB" id="FungiDB:PGUG_01397"/>
<feature type="compositionally biased region" description="Polar residues" evidence="2">
    <location>
        <begin position="782"/>
        <end position="792"/>
    </location>
</feature>
<dbReference type="SUPFAM" id="SSF56112">
    <property type="entry name" value="Protein kinase-like (PK-like)"/>
    <property type="match status" value="1"/>
</dbReference>
<name>A5DDP6_PICGU</name>
<dbReference type="InterPro" id="IPR000719">
    <property type="entry name" value="Prot_kinase_dom"/>
</dbReference>
<sequence length="832" mass="93773">MSGFPKLPDGAQLSVGSHKVTIVRYLSEGGFAHIYEVQIATDDKKGRVGCLKRVIVPDKGGLNQLRKEVDVMKTLRKSRSIVQYYDSHAERLDNGTYQVLVLMELCPNKSLLDYMNAKIKTKLTEPEILKIMKDIGIGVFEMHKKYLIHRDIKIENVLIDAKHNFKLCDFGSTSPPIPPPADQNQMRVLAHDIMYQTTPQYRSPEMIDLYRGFPIDQKADIWALGCFLYKLCYYTTPFEAHGDIAILHASFQFPPAPAYSGDLKNLIIIMLQENPVMRPTIVQVLMLVAKMLHVDFTEWKIEDIYATGEYNFHALSEYQRQRQEEMMKQQQMYYQQQSWKPDQHNQQQLNHYNQYKPSQPAQKVHGHLIPQKSRLPSQEEPSQVSEAMPDTVGSLDKQHSSSSSDGFPEIADLDNINERYPSVENLLADINSEKPLERSSREGTDKTGESHKSYGSRASSKHSVEDSRSHIPTVSPSEPHSNLYQEPSQTKPKHKLDNKEAWETHKSYIDKNAEQLADDIFARPHSTIPNQESRKSTELQRTVSEGAAVQASNYDLENDFVNDYVDQEPEPEEKKVQGSVQGQVQNQGQAPGPKTEEKQPELGAGFSPSLVPNTVSVKPVPVPNNMAPLQASPEMHAMNYFSPAQEPSRVPSLSRHRHSSSNIGSSYEKDAPPLPTRKSANPWGSYTLPKVDKPDETQFEALQISTPKEHEIRSAKHQSKNSAADSNLIDLEVGLESSSSSISGPEVMDGRDLHLAQGPSLIDLDIEETPLPDKPHFKKRISSAQAPASMSLQEEVIDFASDDENPDNQSNMNRLSIRNSLSKKKAKEHRKS</sequence>
<feature type="compositionally biased region" description="Polar residues" evidence="2">
    <location>
        <begin position="470"/>
        <end position="490"/>
    </location>
</feature>
<dbReference type="eggNOG" id="KOG1989">
    <property type="taxonomic scope" value="Eukaryota"/>
</dbReference>